<evidence type="ECO:0000256" key="14">
    <source>
        <dbReference type="PIRSR" id="PIRSR000948-2"/>
    </source>
</evidence>
<feature type="binding site" evidence="13">
    <location>
        <position position="411"/>
    </location>
    <ligand>
        <name>Zn(2+)</name>
        <dbReference type="ChEBI" id="CHEBI:29105"/>
        <label>2</label>
    </ligand>
</feature>
<feature type="binding site" evidence="13">
    <location>
        <position position="264"/>
    </location>
    <ligand>
        <name>Zn(2+)</name>
        <dbReference type="ChEBI" id="CHEBI:29105"/>
        <label>2</label>
    </ligand>
</feature>
<dbReference type="EMBL" id="JAACXV010013802">
    <property type="protein sequence ID" value="KAF7272237.1"/>
    <property type="molecule type" value="Genomic_DNA"/>
</dbReference>
<feature type="binding site" evidence="13">
    <location>
        <position position="264"/>
    </location>
    <ligand>
        <name>Zn(2+)</name>
        <dbReference type="ChEBI" id="CHEBI:29105"/>
        <label>1</label>
    </ligand>
</feature>
<reference evidence="17" key="1">
    <citation type="submission" date="2020-08" db="EMBL/GenBank/DDBJ databases">
        <title>Genome sequencing and assembly of the red palm weevil Rhynchophorus ferrugineus.</title>
        <authorList>
            <person name="Dias G.B."/>
            <person name="Bergman C.M."/>
            <person name="Manee M."/>
        </authorList>
    </citation>
    <scope>NUCLEOTIDE SEQUENCE</scope>
    <source>
        <strain evidence="17">AA-2017</strain>
        <tissue evidence="17">Whole larva</tissue>
    </source>
</reference>
<evidence type="ECO:0000256" key="3">
    <source>
        <dbReference type="ARBA" id="ARBA00022525"/>
    </source>
</evidence>
<feature type="disulfide bond" evidence="14">
    <location>
        <begin position="84"/>
        <end position="150"/>
    </location>
</feature>
<evidence type="ECO:0000256" key="2">
    <source>
        <dbReference type="ARBA" id="ARBA00008234"/>
    </source>
</evidence>
<feature type="binding site" evidence="13">
    <location>
        <position position="447"/>
    </location>
    <ligand>
        <name>Zn(2+)</name>
        <dbReference type="ChEBI" id="CHEBI:29105"/>
        <label>1</label>
    </ligand>
</feature>
<evidence type="ECO:0000256" key="1">
    <source>
        <dbReference type="ARBA" id="ARBA00004613"/>
    </source>
</evidence>
<dbReference type="Proteomes" id="UP000625711">
    <property type="component" value="Unassembled WGS sequence"/>
</dbReference>
<dbReference type="SUPFAM" id="SSF47862">
    <property type="entry name" value="Saposin"/>
    <property type="match status" value="1"/>
</dbReference>
<name>A0A834I0C7_RHYFE</name>
<comment type="subcellular location">
    <subcellularLocation>
        <location evidence="1">Secreted</location>
    </subcellularLocation>
</comment>
<protein>
    <recommendedName>
        <fullName evidence="12">Sphingomyelin phosphodiesterase</fullName>
        <ecNumber evidence="12">3.1.4.12</ecNumber>
    </recommendedName>
</protein>
<feature type="binding site" evidence="13">
    <location>
        <position position="303"/>
    </location>
    <ligand>
        <name>Zn(2+)</name>
        <dbReference type="ChEBI" id="CHEBI:29105"/>
        <label>2</label>
    </ligand>
</feature>
<feature type="disulfide bond" evidence="14">
    <location>
        <begin position="208"/>
        <end position="213"/>
    </location>
</feature>
<evidence type="ECO:0000256" key="8">
    <source>
        <dbReference type="ARBA" id="ARBA00023157"/>
    </source>
</evidence>
<dbReference type="PIRSF" id="PIRSF000948">
    <property type="entry name" value="Sphingomy_PDE"/>
    <property type="match status" value="1"/>
</dbReference>
<accession>A0A834I0C7</accession>
<dbReference type="GO" id="GO:0005615">
    <property type="term" value="C:extracellular space"/>
    <property type="evidence" value="ECO:0007669"/>
    <property type="project" value="TreeGrafter"/>
</dbReference>
<dbReference type="GO" id="GO:0005764">
    <property type="term" value="C:lysosome"/>
    <property type="evidence" value="ECO:0007669"/>
    <property type="project" value="TreeGrafter"/>
</dbReference>
<proteinExistence type="inferred from homology"/>
<evidence type="ECO:0000256" key="6">
    <source>
        <dbReference type="ARBA" id="ARBA00022801"/>
    </source>
</evidence>
<dbReference type="InterPro" id="IPR004843">
    <property type="entry name" value="Calcineurin-like_PHP"/>
</dbReference>
<feature type="binding site" evidence="13">
    <location>
        <position position="195"/>
    </location>
    <ligand>
        <name>Zn(2+)</name>
        <dbReference type="ChEBI" id="CHEBI:29105"/>
        <label>1</label>
    </ligand>
</feature>
<dbReference type="InterPro" id="IPR011001">
    <property type="entry name" value="Saposin-like"/>
</dbReference>
<comment type="caution">
    <text evidence="17">The sequence shown here is derived from an EMBL/GenBank/DDBJ whole genome shotgun (WGS) entry which is preliminary data.</text>
</comment>
<dbReference type="OrthoDB" id="282973at2759"/>
<dbReference type="PANTHER" id="PTHR10340:SF29">
    <property type="entry name" value="SPHINGOMYELIN PHOSPHODIESTERASE"/>
    <property type="match status" value="1"/>
</dbReference>
<dbReference type="Pfam" id="PF19272">
    <property type="entry name" value="ASMase_C"/>
    <property type="match status" value="1"/>
</dbReference>
<dbReference type="InterPro" id="IPR045473">
    <property type="entry name" value="ASM_C"/>
</dbReference>
<feature type="disulfide bond" evidence="14">
    <location>
        <begin position="112"/>
        <end position="123"/>
    </location>
</feature>
<dbReference type="Pfam" id="PF00149">
    <property type="entry name" value="Metallophos"/>
    <property type="match status" value="1"/>
</dbReference>
<dbReference type="GO" id="GO:0016020">
    <property type="term" value="C:membrane"/>
    <property type="evidence" value="ECO:0007669"/>
    <property type="project" value="GOC"/>
</dbReference>
<dbReference type="PROSITE" id="PS50015">
    <property type="entry name" value="SAP_B"/>
    <property type="match status" value="1"/>
</dbReference>
<keyword evidence="7 13" id="KW-0862">Zinc</keyword>
<gene>
    <name evidence="17" type="ORF">GWI33_014949</name>
</gene>
<evidence type="ECO:0000256" key="10">
    <source>
        <dbReference type="ARBA" id="ARBA00023295"/>
    </source>
</evidence>
<feature type="disulfide bond" evidence="14">
    <location>
        <begin position="570"/>
        <end position="574"/>
    </location>
</feature>
<dbReference type="EC" id="3.1.4.12" evidence="12"/>
<feature type="chain" id="PRO_5032878825" description="Sphingomyelin phosphodiesterase" evidence="15">
    <location>
        <begin position="19"/>
        <end position="604"/>
    </location>
</feature>
<feature type="binding site" evidence="13">
    <location>
        <position position="445"/>
    </location>
    <ligand>
        <name>Zn(2+)</name>
        <dbReference type="ChEBI" id="CHEBI:29105"/>
        <label>2</label>
    </ligand>
</feature>
<sequence length="604" mass="68975">MYKILLLVLGLVVTVTNGKNYTKYLQVVEKGFQEYQKTGSRPHYLNDVLRQFRLTNLFRENAYIGDTPIIEVPQVQDDALCSLCSLAADFFAFQIRSGTPRDQLKNEVTELCELFDIEPGRVCEGVVDLNIDAFIYMFANDPDLNPDVACHLLLYSQCPSDSFEWSIDVPDGESPSRPKPTEESLVKVLHVTDIHLDTLYREGKVATCSEPLCCQEDQEDGDESTGNICGYWATYGNDISEHLVDDFIRFANTLDFDYVYFTGDIISHRVWSTTEENNAKVITTLMNKFKNGFKVPVYSILGNHEPSPLNLYVFDNTTSDNLSTQWLLDLVDREWSAWLPASTSDTIARGGFYTVSPRDGFRIIVLNANVAYIDCWWLIKSSKDPYGQLDWLISVLEQAERYNESVHILAHIPSGFSKTLTSWGREYNKIVNRFANTIKGQFNGHIHVDQFQVHYNSDETKATNVAWNGASLVTSDFGNPSFKIYSVDSTTFDVVDIDQWTFNLTEANLNKDESPNWYKIYSFKEAYDVPSLQPEDIGDLLVKMAKNHTYLSNYHLHRYKNSDSAVATECDNKCQKKYLCRFATYINGDTTKCNELKKLYDKNA</sequence>
<dbReference type="Gene3D" id="3.60.21.10">
    <property type="match status" value="1"/>
</dbReference>
<dbReference type="PANTHER" id="PTHR10340">
    <property type="entry name" value="SPHINGOMYELIN PHOSPHODIESTERASE"/>
    <property type="match status" value="1"/>
</dbReference>
<dbReference type="GO" id="GO:0006685">
    <property type="term" value="P:sphingomyelin catabolic process"/>
    <property type="evidence" value="ECO:0007669"/>
    <property type="project" value="UniProtKB-UniRule"/>
</dbReference>
<keyword evidence="18" id="KW-1185">Reference proteome</keyword>
<evidence type="ECO:0000313" key="17">
    <source>
        <dbReference type="EMBL" id="KAF7272237.1"/>
    </source>
</evidence>
<feature type="binding site" evidence="13">
    <location>
        <position position="193"/>
    </location>
    <ligand>
        <name>Zn(2+)</name>
        <dbReference type="ChEBI" id="CHEBI:29105"/>
        <label>1</label>
    </ligand>
</feature>
<dbReference type="InterPro" id="IPR029052">
    <property type="entry name" value="Metallo-depent_PP-like"/>
</dbReference>
<evidence type="ECO:0000313" key="18">
    <source>
        <dbReference type="Proteomes" id="UP000625711"/>
    </source>
</evidence>
<dbReference type="SUPFAM" id="SSF56300">
    <property type="entry name" value="Metallo-dependent phosphatases"/>
    <property type="match status" value="1"/>
</dbReference>
<evidence type="ECO:0000256" key="15">
    <source>
        <dbReference type="SAM" id="SignalP"/>
    </source>
</evidence>
<dbReference type="AlphaFoldDB" id="A0A834I0C7"/>
<comment type="function">
    <text evidence="12">Converts sphingomyelin to ceramide.</text>
</comment>
<comment type="catalytic activity">
    <reaction evidence="11">
        <text>a sphingomyelin + H2O = phosphocholine + an N-acylsphing-4-enine + H(+)</text>
        <dbReference type="Rhea" id="RHEA:19253"/>
        <dbReference type="ChEBI" id="CHEBI:15377"/>
        <dbReference type="ChEBI" id="CHEBI:15378"/>
        <dbReference type="ChEBI" id="CHEBI:17636"/>
        <dbReference type="ChEBI" id="CHEBI:52639"/>
        <dbReference type="ChEBI" id="CHEBI:295975"/>
        <dbReference type="EC" id="3.1.4.12"/>
    </reaction>
    <physiologicalReaction direction="left-to-right" evidence="11">
        <dbReference type="Rhea" id="RHEA:19254"/>
    </physiologicalReaction>
</comment>
<evidence type="ECO:0000256" key="5">
    <source>
        <dbReference type="ARBA" id="ARBA00022729"/>
    </source>
</evidence>
<organism evidence="17 18">
    <name type="scientific">Rhynchophorus ferrugineus</name>
    <name type="common">Red palm weevil</name>
    <name type="synonym">Curculio ferrugineus</name>
    <dbReference type="NCBI Taxonomy" id="354439"/>
    <lineage>
        <taxon>Eukaryota</taxon>
        <taxon>Metazoa</taxon>
        <taxon>Ecdysozoa</taxon>
        <taxon>Arthropoda</taxon>
        <taxon>Hexapoda</taxon>
        <taxon>Insecta</taxon>
        <taxon>Pterygota</taxon>
        <taxon>Neoptera</taxon>
        <taxon>Endopterygota</taxon>
        <taxon>Coleoptera</taxon>
        <taxon>Polyphaga</taxon>
        <taxon>Cucujiformia</taxon>
        <taxon>Curculionidae</taxon>
        <taxon>Dryophthorinae</taxon>
        <taxon>Rhynchophorus</taxon>
    </lineage>
</organism>
<dbReference type="GO" id="GO:0046513">
    <property type="term" value="P:ceramide biosynthetic process"/>
    <property type="evidence" value="ECO:0007669"/>
    <property type="project" value="TreeGrafter"/>
</dbReference>
<dbReference type="InterPro" id="IPR008139">
    <property type="entry name" value="SaposinB_dom"/>
</dbReference>
<evidence type="ECO:0000259" key="16">
    <source>
        <dbReference type="PROSITE" id="PS50015"/>
    </source>
</evidence>
<feature type="domain" description="Saposin B-type" evidence="16">
    <location>
        <begin position="77"/>
        <end position="162"/>
    </location>
</feature>
<dbReference type="GO" id="GO:0061750">
    <property type="term" value="F:acid sphingomyelin phosphodiesterase activity"/>
    <property type="evidence" value="ECO:0007669"/>
    <property type="project" value="TreeGrafter"/>
</dbReference>
<dbReference type="InterPro" id="IPR041805">
    <property type="entry name" value="ASMase/PPN1_MPP"/>
</dbReference>
<comment type="cofactor">
    <cofactor evidence="13">
        <name>Zn(2+)</name>
        <dbReference type="ChEBI" id="CHEBI:29105"/>
    </cofactor>
    <text evidence="13">Binds 2 Zn(2+) ions per subunit.</text>
</comment>
<feature type="disulfide bond" evidence="14">
    <location>
        <begin position="81"/>
        <end position="158"/>
    </location>
</feature>
<evidence type="ECO:0000256" key="12">
    <source>
        <dbReference type="PIRNR" id="PIRNR000948"/>
    </source>
</evidence>
<dbReference type="GO" id="GO:0046872">
    <property type="term" value="F:metal ion binding"/>
    <property type="evidence" value="ECO:0007669"/>
    <property type="project" value="UniProtKB-KW"/>
</dbReference>
<dbReference type="InterPro" id="IPR011160">
    <property type="entry name" value="Sphingomy_PDE"/>
</dbReference>
<dbReference type="Gene3D" id="1.10.225.10">
    <property type="entry name" value="Saposin-like"/>
    <property type="match status" value="1"/>
</dbReference>
<keyword evidence="4 13" id="KW-0479">Metal-binding</keyword>
<evidence type="ECO:0000256" key="13">
    <source>
        <dbReference type="PIRSR" id="PIRSR000948-1"/>
    </source>
</evidence>
<evidence type="ECO:0000256" key="7">
    <source>
        <dbReference type="ARBA" id="ARBA00022833"/>
    </source>
</evidence>
<dbReference type="CDD" id="cd00842">
    <property type="entry name" value="MPP_ASMase"/>
    <property type="match status" value="1"/>
</dbReference>
<keyword evidence="8 14" id="KW-1015">Disulfide bond</keyword>
<comment type="similarity">
    <text evidence="2 12">Belongs to the acid sphingomyelinase family.</text>
</comment>
<evidence type="ECO:0000256" key="9">
    <source>
        <dbReference type="ARBA" id="ARBA00023180"/>
    </source>
</evidence>
<evidence type="ECO:0000256" key="11">
    <source>
        <dbReference type="ARBA" id="ARBA00047268"/>
    </source>
</evidence>
<evidence type="ECO:0000256" key="4">
    <source>
        <dbReference type="ARBA" id="ARBA00022723"/>
    </source>
</evidence>
<keyword evidence="6 12" id="KW-0378">Hydrolase</keyword>
<dbReference type="SMART" id="SM00741">
    <property type="entry name" value="SapB"/>
    <property type="match status" value="1"/>
</dbReference>
<dbReference type="GO" id="GO:0016798">
    <property type="term" value="F:hydrolase activity, acting on glycosyl bonds"/>
    <property type="evidence" value="ECO:0007669"/>
    <property type="project" value="UniProtKB-KW"/>
</dbReference>
<keyword evidence="5 15" id="KW-0732">Signal</keyword>
<keyword evidence="3" id="KW-0964">Secreted</keyword>
<keyword evidence="10 12" id="KW-0326">Glycosidase</keyword>
<keyword evidence="9" id="KW-0325">Glycoprotein</keyword>
<feature type="signal peptide" evidence="15">
    <location>
        <begin position="1"/>
        <end position="18"/>
    </location>
</feature>